<evidence type="ECO:0000313" key="1">
    <source>
        <dbReference type="EMBL" id="KAL0944438.1"/>
    </source>
</evidence>
<sequence length="140" mass="15276">MPPGPTKPDRGGPGAAKKGMAAKIGPGGKGKGKTILGGSQGGAKRHRKVVKDCIRGITKPAIRRLARRGGVKRISASIYDEARSAIAERIRQIIRDCVTFAEYRNVKTITVSHIIWALRRMNNPIYGFDPETYVDPKARK</sequence>
<gene>
    <name evidence="1" type="ORF">CTRU02_202325</name>
</gene>
<dbReference type="EMBL" id="VUJX02000001">
    <property type="protein sequence ID" value="KAL0944438.1"/>
    <property type="molecule type" value="Genomic_DNA"/>
</dbReference>
<organism evidence="1 2">
    <name type="scientific">Colletotrichum truncatum</name>
    <name type="common">Anthracnose fungus</name>
    <name type="synonym">Colletotrichum capsici</name>
    <dbReference type="NCBI Taxonomy" id="5467"/>
    <lineage>
        <taxon>Eukaryota</taxon>
        <taxon>Fungi</taxon>
        <taxon>Dikarya</taxon>
        <taxon>Ascomycota</taxon>
        <taxon>Pezizomycotina</taxon>
        <taxon>Sordariomycetes</taxon>
        <taxon>Hypocreomycetidae</taxon>
        <taxon>Glomerellales</taxon>
        <taxon>Glomerellaceae</taxon>
        <taxon>Colletotrichum</taxon>
        <taxon>Colletotrichum truncatum species complex</taxon>
    </lineage>
</organism>
<accession>A0ACC3ZJZ2</accession>
<protein>
    <submittedName>
        <fullName evidence="1">Histone H4</fullName>
    </submittedName>
</protein>
<proteinExistence type="predicted"/>
<reference evidence="1 2" key="1">
    <citation type="journal article" date="2020" name="Phytopathology">
        <title>Genome Sequence Resources of Colletotrichum truncatum, C. plurivorum, C. musicola, and C. sojae: Four Species Pathogenic to Soybean (Glycine max).</title>
        <authorList>
            <person name="Rogerio F."/>
            <person name="Boufleur T.R."/>
            <person name="Ciampi-Guillardi M."/>
            <person name="Sukno S.A."/>
            <person name="Thon M.R."/>
            <person name="Massola Junior N.S."/>
            <person name="Baroncelli R."/>
        </authorList>
    </citation>
    <scope>NUCLEOTIDE SEQUENCE [LARGE SCALE GENOMIC DNA]</scope>
    <source>
        <strain evidence="1 2">CMES1059</strain>
    </source>
</reference>
<comment type="caution">
    <text evidence="1">The sequence shown here is derived from an EMBL/GenBank/DDBJ whole genome shotgun (WGS) entry which is preliminary data.</text>
</comment>
<dbReference type="Proteomes" id="UP000805649">
    <property type="component" value="Unassembled WGS sequence"/>
</dbReference>
<keyword evidence="2" id="KW-1185">Reference proteome</keyword>
<name>A0ACC3ZJZ2_COLTU</name>
<evidence type="ECO:0000313" key="2">
    <source>
        <dbReference type="Proteomes" id="UP000805649"/>
    </source>
</evidence>